<evidence type="ECO:0000313" key="3">
    <source>
        <dbReference type="EMBL" id="MEA5427950.1"/>
    </source>
</evidence>
<accession>A0ABU5SL17</accession>
<proteinExistence type="inferred from homology"/>
<dbReference type="EC" id="1.1.1.47" evidence="3"/>
<protein>
    <submittedName>
        <fullName evidence="3">Glucose 1-dehydrogenase</fullName>
        <ecNumber evidence="3">1.1.1.47</ecNumber>
    </submittedName>
</protein>
<dbReference type="InterPro" id="IPR020904">
    <property type="entry name" value="Sc_DH/Rdtase_CS"/>
</dbReference>
<keyword evidence="4" id="KW-1185">Reference proteome</keyword>
<dbReference type="PANTHER" id="PTHR43639:SF1">
    <property type="entry name" value="SHORT-CHAIN DEHYDROGENASE_REDUCTASE FAMILY PROTEIN"/>
    <property type="match status" value="1"/>
</dbReference>
<dbReference type="GO" id="GO:0047936">
    <property type="term" value="F:glucose 1-dehydrogenase [NAD(P)+] activity"/>
    <property type="evidence" value="ECO:0007669"/>
    <property type="project" value="UniProtKB-EC"/>
</dbReference>
<name>A0ABU5SL17_9BACT</name>
<dbReference type="PROSITE" id="PS00061">
    <property type="entry name" value="ADH_SHORT"/>
    <property type="match status" value="1"/>
</dbReference>
<reference evidence="3 4" key="1">
    <citation type="submission" date="2023-12" db="EMBL/GenBank/DDBJ databases">
        <title>Novel species of the genus Arcicella isolated from rivers.</title>
        <authorList>
            <person name="Lu H."/>
        </authorList>
    </citation>
    <scope>NUCLEOTIDE SEQUENCE [LARGE SCALE GENOMIC DNA]</scope>
    <source>
        <strain evidence="3 4">DC25W</strain>
    </source>
</reference>
<comment type="caution">
    <text evidence="3">The sequence shown here is derived from an EMBL/GenBank/DDBJ whole genome shotgun (WGS) entry which is preliminary data.</text>
</comment>
<dbReference type="RefSeq" id="WP_323259826.1">
    <property type="nucleotide sequence ID" value="NZ_JAYGIM010000011.1"/>
</dbReference>
<dbReference type="NCBIfam" id="NF005559">
    <property type="entry name" value="PRK07231.1"/>
    <property type="match status" value="1"/>
</dbReference>
<gene>
    <name evidence="3" type="ORF">VB798_15260</name>
</gene>
<evidence type="ECO:0000313" key="4">
    <source>
        <dbReference type="Proteomes" id="UP001302222"/>
    </source>
</evidence>
<dbReference type="InterPro" id="IPR036291">
    <property type="entry name" value="NAD(P)-bd_dom_sf"/>
</dbReference>
<organism evidence="3 4">
    <name type="scientific">Arcicella lustrica</name>
    <dbReference type="NCBI Taxonomy" id="2984196"/>
    <lineage>
        <taxon>Bacteria</taxon>
        <taxon>Pseudomonadati</taxon>
        <taxon>Bacteroidota</taxon>
        <taxon>Cytophagia</taxon>
        <taxon>Cytophagales</taxon>
        <taxon>Flectobacillaceae</taxon>
        <taxon>Arcicella</taxon>
    </lineage>
</organism>
<dbReference type="InterPro" id="IPR002347">
    <property type="entry name" value="SDR_fam"/>
</dbReference>
<evidence type="ECO:0000256" key="1">
    <source>
        <dbReference type="ARBA" id="ARBA00006484"/>
    </source>
</evidence>
<dbReference type="PRINTS" id="PR00081">
    <property type="entry name" value="GDHRDH"/>
</dbReference>
<dbReference type="EMBL" id="JAYGIM010000011">
    <property type="protein sequence ID" value="MEA5427950.1"/>
    <property type="molecule type" value="Genomic_DNA"/>
</dbReference>
<dbReference type="SUPFAM" id="SSF51735">
    <property type="entry name" value="NAD(P)-binding Rossmann-fold domains"/>
    <property type="match status" value="1"/>
</dbReference>
<dbReference type="Pfam" id="PF13561">
    <property type="entry name" value="adh_short_C2"/>
    <property type="match status" value="1"/>
</dbReference>
<keyword evidence="2 3" id="KW-0560">Oxidoreductase</keyword>
<comment type="similarity">
    <text evidence="1">Belongs to the short-chain dehydrogenases/reductases (SDR) family.</text>
</comment>
<dbReference type="PANTHER" id="PTHR43639">
    <property type="entry name" value="OXIDOREDUCTASE, SHORT-CHAIN DEHYDROGENASE/REDUCTASE FAMILY (AFU_ORTHOLOGUE AFUA_5G02870)"/>
    <property type="match status" value="1"/>
</dbReference>
<dbReference type="Proteomes" id="UP001302222">
    <property type="component" value="Unassembled WGS sequence"/>
</dbReference>
<dbReference type="Gene3D" id="3.40.50.720">
    <property type="entry name" value="NAD(P)-binding Rossmann-like Domain"/>
    <property type="match status" value="1"/>
</dbReference>
<sequence length="251" mass="25957">MNKLENKVAFITGASKGIGAAIATHFAAEGAKVVVNYASDKNGAEKVVKTIADNGGTAIAIQGDVSKTSDIVKLFEETKSTFGTLDILVNNAGVYPAAFIEDVTEETFHKLFNINVLGSILAIKEAVKLFGNAGGVIINISSGVSTTPLPMMAEYSATKAALDAITIALSKEFSGRNIRINSLLPGGVETEGTRAAGITGSDLEKSIIAKTPLGRIGHPDDIAKVAVFLASDDSAWITGEKITVAGGLYGL</sequence>
<evidence type="ECO:0000256" key="2">
    <source>
        <dbReference type="ARBA" id="ARBA00023002"/>
    </source>
</evidence>
<dbReference type="PRINTS" id="PR00080">
    <property type="entry name" value="SDRFAMILY"/>
</dbReference>